<evidence type="ECO:0000313" key="3">
    <source>
        <dbReference type="EMBL" id="MCU6766681.1"/>
    </source>
</evidence>
<dbReference type="EMBL" id="JAOQJL010000036">
    <property type="protein sequence ID" value="MCU6766681.1"/>
    <property type="molecule type" value="Genomic_DNA"/>
</dbReference>
<evidence type="ECO:0000256" key="1">
    <source>
        <dbReference type="PIRNR" id="PIRNR003107"/>
    </source>
</evidence>
<comment type="function">
    <text evidence="1">Plays a role in the regulation of phosphate uptake.</text>
</comment>
<protein>
    <recommendedName>
        <fullName evidence="1">Phosphate-specific transport system accessory protein PhoU</fullName>
    </recommendedName>
</protein>
<comment type="subcellular location">
    <subcellularLocation>
        <location evidence="1">Cytoplasm</location>
    </subcellularLocation>
</comment>
<sequence length="229" mass="25569">MGTHFERKLEELHAQMIAIGNLCEQAITLSAEAVRGGGNQVVRQVFETDRDIDAKEREIEGQCMKLLLLQQPVAGDLRRISAALRMVADMERIGDQAADIADLALHMDTAAVKVSADIAGIADATVHMVQGSIEAFVDMDLKKSRYVINSDDIVDNAFNEIKENLADQIYGKKLDARTGLDILMTAKYFERIGDHAVNIAEWVEFAITGEHRNNEHEYDFEKEMAAFMK</sequence>
<keyword evidence="4" id="KW-1185">Reference proteome</keyword>
<dbReference type="SUPFAM" id="SSF109755">
    <property type="entry name" value="PhoU-like"/>
    <property type="match status" value="1"/>
</dbReference>
<dbReference type="RefSeq" id="WP_158422490.1">
    <property type="nucleotide sequence ID" value="NZ_JAOQJL010000036.1"/>
</dbReference>
<accession>A0ABT2TYE7</accession>
<dbReference type="PANTHER" id="PTHR42930">
    <property type="entry name" value="PHOSPHATE-SPECIFIC TRANSPORT SYSTEM ACCESSORY PROTEIN PHOU"/>
    <property type="match status" value="1"/>
</dbReference>
<keyword evidence="1" id="KW-0963">Cytoplasm</keyword>
<name>A0ABT2TYE7_9FIRM</name>
<comment type="similarity">
    <text evidence="1">Belongs to the PhoU family.</text>
</comment>
<feature type="domain" description="PhoU" evidence="2">
    <location>
        <begin position="19"/>
        <end position="103"/>
    </location>
</feature>
<organism evidence="3 4">
    <name type="scientific">Blautia ammoniilytica</name>
    <dbReference type="NCBI Taxonomy" id="2981782"/>
    <lineage>
        <taxon>Bacteria</taxon>
        <taxon>Bacillati</taxon>
        <taxon>Bacillota</taxon>
        <taxon>Clostridia</taxon>
        <taxon>Lachnospirales</taxon>
        <taxon>Lachnospiraceae</taxon>
        <taxon>Blautia</taxon>
    </lineage>
</organism>
<dbReference type="Pfam" id="PF01895">
    <property type="entry name" value="PhoU"/>
    <property type="match status" value="2"/>
</dbReference>
<dbReference type="NCBIfam" id="TIGR02135">
    <property type="entry name" value="phoU_full"/>
    <property type="match status" value="1"/>
</dbReference>
<proteinExistence type="inferred from homology"/>
<keyword evidence="1" id="KW-0813">Transport</keyword>
<dbReference type="Proteomes" id="UP001652409">
    <property type="component" value="Unassembled WGS sequence"/>
</dbReference>
<comment type="caution">
    <text evidence="3">The sequence shown here is derived from an EMBL/GenBank/DDBJ whole genome shotgun (WGS) entry which is preliminary data.</text>
</comment>
<dbReference type="InterPro" id="IPR028366">
    <property type="entry name" value="PhoU"/>
</dbReference>
<dbReference type="InterPro" id="IPR038078">
    <property type="entry name" value="PhoU-like_sf"/>
</dbReference>
<feature type="domain" description="PhoU" evidence="2">
    <location>
        <begin position="121"/>
        <end position="203"/>
    </location>
</feature>
<comment type="subunit">
    <text evidence="1">Homodimer.</text>
</comment>
<dbReference type="PIRSF" id="PIRSF003107">
    <property type="entry name" value="PhoU"/>
    <property type="match status" value="1"/>
</dbReference>
<reference evidence="3 4" key="1">
    <citation type="journal article" date="2021" name="ISME Commun">
        <title>Automated analysis of genomic sequences facilitates high-throughput and comprehensive description of bacteria.</title>
        <authorList>
            <person name="Hitch T.C.A."/>
        </authorList>
    </citation>
    <scope>NUCLEOTIDE SEQUENCE [LARGE SCALE GENOMIC DNA]</scope>
    <source>
        <strain evidence="3 4">Sanger_23</strain>
    </source>
</reference>
<evidence type="ECO:0000259" key="2">
    <source>
        <dbReference type="Pfam" id="PF01895"/>
    </source>
</evidence>
<dbReference type="Gene3D" id="1.20.58.220">
    <property type="entry name" value="Phosphate transport system protein phou homolog 2, domain 2"/>
    <property type="match status" value="1"/>
</dbReference>
<evidence type="ECO:0000313" key="4">
    <source>
        <dbReference type="Proteomes" id="UP001652409"/>
    </source>
</evidence>
<keyword evidence="1" id="KW-0592">Phosphate transport</keyword>
<dbReference type="InterPro" id="IPR026022">
    <property type="entry name" value="PhoU_dom"/>
</dbReference>
<dbReference type="PANTHER" id="PTHR42930:SF3">
    <property type="entry name" value="PHOSPHATE-SPECIFIC TRANSPORT SYSTEM ACCESSORY PROTEIN PHOU"/>
    <property type="match status" value="1"/>
</dbReference>
<gene>
    <name evidence="3" type="primary">phoU</name>
    <name evidence="3" type="ORF">OCV61_14935</name>
</gene>